<dbReference type="GO" id="GO:0009086">
    <property type="term" value="P:methionine biosynthetic process"/>
    <property type="evidence" value="ECO:0007669"/>
    <property type="project" value="InterPro"/>
</dbReference>
<dbReference type="Pfam" id="PF01717">
    <property type="entry name" value="Meth_synt_2"/>
    <property type="match status" value="1"/>
</dbReference>
<dbReference type="HOGENOM" id="CLU_058877_0_0_9"/>
<dbReference type="GO" id="GO:0003871">
    <property type="term" value="F:5-methyltetrahydropteroyltriglutamate-homocysteine S-methyltransferase activity"/>
    <property type="evidence" value="ECO:0007669"/>
    <property type="project" value="UniProtKB-EC"/>
</dbReference>
<evidence type="ECO:0000259" key="1">
    <source>
        <dbReference type="Pfam" id="PF01717"/>
    </source>
</evidence>
<dbReference type="PANTHER" id="PTHR43844">
    <property type="entry name" value="METHIONINE SYNTHASE"/>
    <property type="match status" value="1"/>
</dbReference>
<dbReference type="NCBIfam" id="NF005085">
    <property type="entry name" value="PRK06520.1"/>
    <property type="match status" value="1"/>
</dbReference>
<keyword evidence="2" id="KW-0489">Methyltransferase</keyword>
<evidence type="ECO:0000313" key="2">
    <source>
        <dbReference type="EMBL" id="AIQ68864.1"/>
    </source>
</evidence>
<dbReference type="PANTHER" id="PTHR43844:SF1">
    <property type="entry name" value="METHIONINE SYNTHASE"/>
    <property type="match status" value="1"/>
</dbReference>
<reference evidence="2 3" key="1">
    <citation type="submission" date="2014-08" db="EMBL/GenBank/DDBJ databases">
        <title>Comparative genomics of the Paenibacillus odorifer group.</title>
        <authorList>
            <person name="den Bakker H.C."/>
            <person name="Tsai Y.-C."/>
            <person name="Martin N."/>
            <person name="Korlach J."/>
            <person name="Wiedmann M."/>
        </authorList>
    </citation>
    <scope>NUCLEOTIDE SEQUENCE [LARGE SCALE GENOMIC DNA]</scope>
    <source>
        <strain evidence="2 3">DSM 15220</strain>
    </source>
</reference>
<dbReference type="GO" id="GO:0032259">
    <property type="term" value="P:methylation"/>
    <property type="evidence" value="ECO:0007669"/>
    <property type="project" value="UniProtKB-KW"/>
</dbReference>
<protein>
    <submittedName>
        <fullName evidence="2">5-methyltetrahydropteroyltriglutamate--homocysteine methyltransferase</fullName>
        <ecNumber evidence="2">2.1.1.14</ecNumber>
    </submittedName>
</protein>
<dbReference type="EC" id="2.1.1.14" evidence="2"/>
<dbReference type="Proteomes" id="UP000029500">
    <property type="component" value="Chromosome"/>
</dbReference>
<gene>
    <name evidence="2" type="ORF">PGRAT_15480</name>
</gene>
<dbReference type="SUPFAM" id="SSF51726">
    <property type="entry name" value="UROD/MetE-like"/>
    <property type="match status" value="1"/>
</dbReference>
<feature type="domain" description="Cobalamin-independent methionine synthase MetE C-terminal/archaeal" evidence="1">
    <location>
        <begin position="20"/>
        <end position="346"/>
    </location>
</feature>
<dbReference type="EMBL" id="CP009287">
    <property type="protein sequence ID" value="AIQ68864.1"/>
    <property type="molecule type" value="Genomic_DNA"/>
</dbReference>
<dbReference type="InterPro" id="IPR002629">
    <property type="entry name" value="Met_Synth_C/arc"/>
</dbReference>
<dbReference type="OrthoDB" id="6430685at2"/>
<dbReference type="Gene3D" id="3.20.20.210">
    <property type="match status" value="1"/>
</dbReference>
<keyword evidence="3" id="KW-1185">Reference proteome</keyword>
<keyword evidence="2" id="KW-0808">Transferase</keyword>
<dbReference type="GO" id="GO:0008270">
    <property type="term" value="F:zinc ion binding"/>
    <property type="evidence" value="ECO:0007669"/>
    <property type="project" value="InterPro"/>
</dbReference>
<dbReference type="CDD" id="cd03311">
    <property type="entry name" value="CIMS_C_terminal_like"/>
    <property type="match status" value="1"/>
</dbReference>
<sequence>MISPVHGSKRNTPPFRYDIVGSFLRTEALKTARSLHLQGEITDGQLHEIENTEIYKLLQQEKALGLKAVTDGEFRRSWWHLDFFLGITGTQKISLDQGRSAKEAVQRAESFRIVGNIAFGDHPMVGQFIELQQMAGDTLAKMTIPSPALFHFVENYNGNEIYPDRETLFRDIIQVYQDAIRAFYAAGCRYLQLDDTTWGTLCSGRHRAHLRSRGIDPDQLAQDYVRLINESIAGRPADMTIALHVCRGNFRSTWFAAGGYEPVAEVLFSQAEVDAFFLEYDNERSGDFAPLRFIRDQQVVLGLVTTKHGGLESKEQIIARIEEAAQIVPIDQLCLSAQCGFASTEEGNMLTEEEQWDKLRLIIETANEVWV</sequence>
<dbReference type="RefSeq" id="WP_025704374.1">
    <property type="nucleotide sequence ID" value="NZ_CP009287.1"/>
</dbReference>
<organism evidence="2 3">
    <name type="scientific">Paenibacillus graminis</name>
    <dbReference type="NCBI Taxonomy" id="189425"/>
    <lineage>
        <taxon>Bacteria</taxon>
        <taxon>Bacillati</taxon>
        <taxon>Bacillota</taxon>
        <taxon>Bacilli</taxon>
        <taxon>Bacillales</taxon>
        <taxon>Paenibacillaceae</taxon>
        <taxon>Paenibacillus</taxon>
    </lineage>
</organism>
<proteinExistence type="predicted"/>
<dbReference type="STRING" id="189425.PGRAT_15480"/>
<dbReference type="KEGG" id="pgm:PGRAT_15480"/>
<dbReference type="eggNOG" id="COG0620">
    <property type="taxonomic scope" value="Bacteria"/>
</dbReference>
<dbReference type="AlphaFoldDB" id="A0A089NIJ8"/>
<accession>A0A089NIJ8</accession>
<dbReference type="InterPro" id="IPR038071">
    <property type="entry name" value="UROD/MetE-like_sf"/>
</dbReference>
<name>A0A089NIJ8_9BACL</name>
<evidence type="ECO:0000313" key="3">
    <source>
        <dbReference type="Proteomes" id="UP000029500"/>
    </source>
</evidence>